<organism evidence="15 16">
    <name type="scientific">Aureimonas populi</name>
    <dbReference type="NCBI Taxonomy" id="1701758"/>
    <lineage>
        <taxon>Bacteria</taxon>
        <taxon>Pseudomonadati</taxon>
        <taxon>Pseudomonadota</taxon>
        <taxon>Alphaproteobacteria</taxon>
        <taxon>Hyphomicrobiales</taxon>
        <taxon>Aurantimonadaceae</taxon>
        <taxon>Aureimonas</taxon>
    </lineage>
</organism>
<evidence type="ECO:0000256" key="13">
    <source>
        <dbReference type="SAM" id="Phobius"/>
    </source>
</evidence>
<dbReference type="NCBIfam" id="TIGR01583">
    <property type="entry name" value="formate-DH-gamm"/>
    <property type="match status" value="1"/>
</dbReference>
<keyword evidence="16" id="KW-1185">Reference proteome</keyword>
<dbReference type="PANTHER" id="PTHR30074:SF5">
    <property type="entry name" value="FORMATE DEHYDROGENASE, NITRATE-INDUCIBLE, CYTOCHROME B556(FDN) SUBUNIT"/>
    <property type="match status" value="1"/>
</dbReference>
<keyword evidence="10 13" id="KW-1133">Transmembrane helix</keyword>
<evidence type="ECO:0000313" key="15">
    <source>
        <dbReference type="EMBL" id="MFD2238118.1"/>
    </source>
</evidence>
<dbReference type="EC" id="1.17.1.9" evidence="15"/>
<proteinExistence type="inferred from homology"/>
<evidence type="ECO:0000256" key="4">
    <source>
        <dbReference type="ARBA" id="ARBA00022448"/>
    </source>
</evidence>
<feature type="transmembrane region" description="Helical" evidence="13">
    <location>
        <begin position="21"/>
        <end position="41"/>
    </location>
</feature>
<dbReference type="InterPro" id="IPR006471">
    <property type="entry name" value="Formate_DH_gsu"/>
</dbReference>
<feature type="domain" description="Cytochrome b561 bacterial/Ni-hydrogenase" evidence="14">
    <location>
        <begin position="18"/>
        <end position="191"/>
    </location>
</feature>
<comment type="subcellular location">
    <subcellularLocation>
        <location evidence="2">Cell membrane</location>
        <topology evidence="2">Multi-pass membrane protein</topology>
    </subcellularLocation>
</comment>
<dbReference type="InterPro" id="IPR051817">
    <property type="entry name" value="FDH_cytochrome_b556_subunit"/>
</dbReference>
<keyword evidence="8" id="KW-0479">Metal-binding</keyword>
<dbReference type="Gene3D" id="1.20.950.20">
    <property type="entry name" value="Transmembrane di-heme cytochromes, Chain C"/>
    <property type="match status" value="1"/>
</dbReference>
<comment type="similarity">
    <text evidence="3">Belongs to the formate dehydrogenase gamma subunit family.</text>
</comment>
<evidence type="ECO:0000256" key="10">
    <source>
        <dbReference type="ARBA" id="ARBA00022989"/>
    </source>
</evidence>
<keyword evidence="6" id="KW-0349">Heme</keyword>
<sequence length="221" mass="25173">MAHSSKGGQDRILRTKFSERLCHWAIVICFFLAATSGLSWFYPSFSWLSGFLGTPQMARMLHPFLGIAVFAGLCYMFVRFVKYNLPARTDAIWFRNVKGVLLNDHAQPLRIGKYNAGQKVLFWLIMLSIIVLMLSGIVMWRAHFSHLFSIPVLRLAILAHSVAGIGLILLILGHIYLAIWVRGSIKGMVTGYVSRRWVHQHHDRWYDELAAKEARAKGSET</sequence>
<evidence type="ECO:0000256" key="6">
    <source>
        <dbReference type="ARBA" id="ARBA00022617"/>
    </source>
</evidence>
<feature type="transmembrane region" description="Helical" evidence="13">
    <location>
        <begin position="61"/>
        <end position="78"/>
    </location>
</feature>
<evidence type="ECO:0000256" key="2">
    <source>
        <dbReference type="ARBA" id="ARBA00004651"/>
    </source>
</evidence>
<name>A0ABW5CPZ1_9HYPH</name>
<keyword evidence="9" id="KW-0249">Electron transport</keyword>
<dbReference type="Proteomes" id="UP001597371">
    <property type="component" value="Unassembled WGS sequence"/>
</dbReference>
<evidence type="ECO:0000256" key="1">
    <source>
        <dbReference type="ARBA" id="ARBA00001971"/>
    </source>
</evidence>
<feature type="transmembrane region" description="Helical" evidence="13">
    <location>
        <begin position="152"/>
        <end position="179"/>
    </location>
</feature>
<dbReference type="SUPFAM" id="SSF81342">
    <property type="entry name" value="Transmembrane di-heme cytochromes"/>
    <property type="match status" value="1"/>
</dbReference>
<dbReference type="RefSeq" id="WP_209739065.1">
    <property type="nucleotide sequence ID" value="NZ_CP072611.1"/>
</dbReference>
<accession>A0ABW5CPZ1</accession>
<feature type="transmembrane region" description="Helical" evidence="13">
    <location>
        <begin position="120"/>
        <end position="140"/>
    </location>
</feature>
<reference evidence="16" key="1">
    <citation type="journal article" date="2019" name="Int. J. Syst. Evol. Microbiol.">
        <title>The Global Catalogue of Microorganisms (GCM) 10K type strain sequencing project: providing services to taxonomists for standard genome sequencing and annotation.</title>
        <authorList>
            <consortium name="The Broad Institute Genomics Platform"/>
            <consortium name="The Broad Institute Genome Sequencing Center for Infectious Disease"/>
            <person name="Wu L."/>
            <person name="Ma J."/>
        </authorList>
    </citation>
    <scope>NUCLEOTIDE SEQUENCE [LARGE SCALE GENOMIC DNA]</scope>
    <source>
        <strain evidence="16">ZS-35-S2</strain>
    </source>
</reference>
<keyword evidence="15" id="KW-0560">Oxidoreductase</keyword>
<evidence type="ECO:0000313" key="16">
    <source>
        <dbReference type="Proteomes" id="UP001597371"/>
    </source>
</evidence>
<evidence type="ECO:0000256" key="11">
    <source>
        <dbReference type="ARBA" id="ARBA00023004"/>
    </source>
</evidence>
<keyword evidence="7 13" id="KW-0812">Transmembrane</keyword>
<evidence type="ECO:0000256" key="12">
    <source>
        <dbReference type="ARBA" id="ARBA00023136"/>
    </source>
</evidence>
<dbReference type="EMBL" id="JBHUIJ010000013">
    <property type="protein sequence ID" value="MFD2238118.1"/>
    <property type="molecule type" value="Genomic_DNA"/>
</dbReference>
<comment type="cofactor">
    <cofactor evidence="1">
        <name>heme</name>
        <dbReference type="ChEBI" id="CHEBI:30413"/>
    </cofactor>
</comment>
<dbReference type="InterPro" id="IPR016174">
    <property type="entry name" value="Di-haem_cyt_TM"/>
</dbReference>
<dbReference type="PANTHER" id="PTHR30074">
    <property type="entry name" value="FORMATE DEHYDROGENASE, NITRATE-INDUCIBLE, CYTOCHROME B556 FDN SUBUNIT"/>
    <property type="match status" value="1"/>
</dbReference>
<dbReference type="Pfam" id="PF01292">
    <property type="entry name" value="Ni_hydr_CYTB"/>
    <property type="match status" value="1"/>
</dbReference>
<protein>
    <submittedName>
        <fullName evidence="15">Formate dehydrogenase subunit gamma</fullName>
        <ecNumber evidence="15">1.17.1.9</ecNumber>
    </submittedName>
</protein>
<evidence type="ECO:0000256" key="7">
    <source>
        <dbReference type="ARBA" id="ARBA00022692"/>
    </source>
</evidence>
<evidence type="ECO:0000259" key="14">
    <source>
        <dbReference type="Pfam" id="PF01292"/>
    </source>
</evidence>
<keyword evidence="4" id="KW-0813">Transport</keyword>
<evidence type="ECO:0000256" key="3">
    <source>
        <dbReference type="ARBA" id="ARBA00010747"/>
    </source>
</evidence>
<evidence type="ECO:0000256" key="5">
    <source>
        <dbReference type="ARBA" id="ARBA00022475"/>
    </source>
</evidence>
<evidence type="ECO:0000256" key="9">
    <source>
        <dbReference type="ARBA" id="ARBA00022982"/>
    </source>
</evidence>
<gene>
    <name evidence="15" type="ORF">ACFSKQ_11670</name>
</gene>
<keyword evidence="5" id="KW-1003">Cell membrane</keyword>
<dbReference type="InterPro" id="IPR011577">
    <property type="entry name" value="Cyt_b561_bac/Ni-Hgenase"/>
</dbReference>
<keyword evidence="11" id="KW-0408">Iron</keyword>
<comment type="caution">
    <text evidence="15">The sequence shown here is derived from an EMBL/GenBank/DDBJ whole genome shotgun (WGS) entry which is preliminary data.</text>
</comment>
<evidence type="ECO:0000256" key="8">
    <source>
        <dbReference type="ARBA" id="ARBA00022723"/>
    </source>
</evidence>
<dbReference type="GO" id="GO:0008863">
    <property type="term" value="F:formate dehydrogenase (NAD+) activity"/>
    <property type="evidence" value="ECO:0007669"/>
    <property type="project" value="UniProtKB-EC"/>
</dbReference>
<keyword evidence="12 13" id="KW-0472">Membrane</keyword>